<accession>A0A6G0U2X4</accession>
<keyword evidence="1" id="KW-1133">Transmembrane helix</keyword>
<dbReference type="CDD" id="cd09076">
    <property type="entry name" value="L1-EN"/>
    <property type="match status" value="1"/>
</dbReference>
<dbReference type="PANTHER" id="PTHR47027:SF20">
    <property type="entry name" value="REVERSE TRANSCRIPTASE-LIKE PROTEIN WITH RNA-DIRECTED DNA POLYMERASE DOMAIN"/>
    <property type="match status" value="1"/>
</dbReference>
<dbReference type="EMBL" id="VYZN01000008">
    <property type="protein sequence ID" value="KAE9543468.1"/>
    <property type="molecule type" value="Genomic_DNA"/>
</dbReference>
<dbReference type="GO" id="GO:0003824">
    <property type="term" value="F:catalytic activity"/>
    <property type="evidence" value="ECO:0007669"/>
    <property type="project" value="InterPro"/>
</dbReference>
<comment type="caution">
    <text evidence="3">The sequence shown here is derived from an EMBL/GenBank/DDBJ whole genome shotgun (WGS) entry which is preliminary data.</text>
</comment>
<keyword evidence="1" id="KW-0812">Transmembrane</keyword>
<name>A0A6G0U2X4_APHGL</name>
<evidence type="ECO:0000256" key="1">
    <source>
        <dbReference type="SAM" id="Phobius"/>
    </source>
</evidence>
<dbReference type="InterPro" id="IPR036691">
    <property type="entry name" value="Endo/exonu/phosph_ase_sf"/>
</dbReference>
<dbReference type="InterPro" id="IPR043502">
    <property type="entry name" value="DNA/RNA_pol_sf"/>
</dbReference>
<feature type="domain" description="Reverse transcriptase" evidence="2">
    <location>
        <begin position="562"/>
        <end position="830"/>
    </location>
</feature>
<evidence type="ECO:0000313" key="3">
    <source>
        <dbReference type="EMBL" id="KAE9543468.1"/>
    </source>
</evidence>
<reference evidence="3 4" key="1">
    <citation type="submission" date="2019-08" db="EMBL/GenBank/DDBJ databases">
        <title>The genome of the soybean aphid Biotype 1, its phylome, world population structure and adaptation to the North American continent.</title>
        <authorList>
            <person name="Giordano R."/>
            <person name="Donthu R.K."/>
            <person name="Hernandez A.G."/>
            <person name="Wright C.L."/>
            <person name="Zimin A.V."/>
        </authorList>
    </citation>
    <scope>NUCLEOTIDE SEQUENCE [LARGE SCALE GENOMIC DNA]</scope>
    <source>
        <tissue evidence="3">Whole aphids</tissue>
    </source>
</reference>
<dbReference type="SUPFAM" id="SSF56672">
    <property type="entry name" value="DNA/RNA polymerases"/>
    <property type="match status" value="1"/>
</dbReference>
<dbReference type="InterPro" id="IPR043128">
    <property type="entry name" value="Rev_trsase/Diguanyl_cyclase"/>
</dbReference>
<dbReference type="InterPro" id="IPR000477">
    <property type="entry name" value="RT_dom"/>
</dbReference>
<evidence type="ECO:0000259" key="2">
    <source>
        <dbReference type="PROSITE" id="PS50878"/>
    </source>
</evidence>
<dbReference type="Gene3D" id="3.60.10.10">
    <property type="entry name" value="Endonuclease/exonuclease/phosphatase"/>
    <property type="match status" value="1"/>
</dbReference>
<evidence type="ECO:0000313" key="4">
    <source>
        <dbReference type="Proteomes" id="UP000475862"/>
    </source>
</evidence>
<protein>
    <recommendedName>
        <fullName evidence="2">Reverse transcriptase domain-containing protein</fullName>
    </recommendedName>
</protein>
<dbReference type="SUPFAM" id="SSF56219">
    <property type="entry name" value="DNase I-like"/>
    <property type="match status" value="1"/>
</dbReference>
<dbReference type="PANTHER" id="PTHR47027">
    <property type="entry name" value="REVERSE TRANSCRIPTASE DOMAIN-CONTAINING PROTEIN"/>
    <property type="match status" value="1"/>
</dbReference>
<dbReference type="Gene3D" id="3.30.70.270">
    <property type="match status" value="1"/>
</dbReference>
<dbReference type="Pfam" id="PF00078">
    <property type="entry name" value="RVT_1"/>
    <property type="match status" value="1"/>
</dbReference>
<keyword evidence="4" id="KW-1185">Reference proteome</keyword>
<dbReference type="AlphaFoldDB" id="A0A6G0U2X4"/>
<proteinExistence type="predicted"/>
<dbReference type="PROSITE" id="PS50878">
    <property type="entry name" value="RT_POL"/>
    <property type="match status" value="1"/>
</dbReference>
<gene>
    <name evidence="3" type="ORF">AGLY_002268</name>
</gene>
<feature type="transmembrane region" description="Helical" evidence="1">
    <location>
        <begin position="12"/>
        <end position="31"/>
    </location>
</feature>
<dbReference type="Pfam" id="PF03372">
    <property type="entry name" value="Exo_endo_phos"/>
    <property type="match status" value="1"/>
</dbReference>
<sequence>MHVRSEGAVDSSALVHLNLLWWGLPLFGFLVKPKLKPRDRDLDKTQRKRPGLQGFRIGTWNVRTLYKAGALNTLINTIDRYKANIVALQETRWQGEGCIATCNMTLFYGGVTTNRHENGVGFLVHNSLIPWVKQFKAINDRICYIRINMNHRDMIIICAYAPTESGNKEVKDAFYEELEQVYDTIPSHCIKVLLGDMNAQVGKENTYKTTIGEHSLHDRSNDNGVRLINFAISKNMVVSSTRFPRKNIHKETWLSPGGRYSSQIDHVLIENKHKTIIKNVKSYRGADADTDHYLILIDFRVKMSMEWKKKQKILEKYEVDKLKNKETLQTYQETVTNLLGRREGFDTEQIEESWIAIKTSITESAEKVIQLTQRKKTKKWFNDNCKQVIRERNEARIKAIHTPTPENIRDFENKRREVNTLIRKEKRIAEKERLEDIENLKHNPREFFKRCKTFKNGFVPNIRMIEDNNGTLITKPENIAEEFRSYFEKILNRDSTTGIGEQDDTLYYTAEPEVPSPSLEEIQYAIQTLKNNKSPGDDKIAAELLKLGGQNLTKNLHDLIQQIWIKEKIPKEWNESLICPIFKKGNRNKVENYRGITLLNSGYKILSLIILKRLQVYTDEIVGDYQSGFRKNKSTTDHIFVLRQVMERSYEYAKDLHMVFIDYKQAYDSIDREILWKILKNFGLPNKLINMIKLCNTNISSRVKVNNEISSPFTINSGLKQGDAMSPALFNMALESVIRKIPRTETLNPDEGNILLAYADDIVVIGNSQESIQSTVEELMKIGKYIGLTINSGKTKYMMLKRGGGDHNNLQVGNNIFEQVQEFKYLGSTLNNQNNMHGEINIRLDAANRCLYALSTLFKSKLLSRKTKEHLYISYIRPVLTYACATWATTKGDDEKLRLFERKILRKIYGPIFNNAEQKWEIRTNTQLYQLYKREDVVQFIKGARIEWAGHVWRADGSVLKGALTYMIRGKRPRGRPRKRWKDSVKEVLEEIGGDWEQAYNREQWKELVLAAKSLNGS</sequence>
<organism evidence="3 4">
    <name type="scientific">Aphis glycines</name>
    <name type="common">Soybean aphid</name>
    <dbReference type="NCBI Taxonomy" id="307491"/>
    <lineage>
        <taxon>Eukaryota</taxon>
        <taxon>Metazoa</taxon>
        <taxon>Ecdysozoa</taxon>
        <taxon>Arthropoda</taxon>
        <taxon>Hexapoda</taxon>
        <taxon>Insecta</taxon>
        <taxon>Pterygota</taxon>
        <taxon>Neoptera</taxon>
        <taxon>Paraneoptera</taxon>
        <taxon>Hemiptera</taxon>
        <taxon>Sternorrhyncha</taxon>
        <taxon>Aphidomorpha</taxon>
        <taxon>Aphidoidea</taxon>
        <taxon>Aphididae</taxon>
        <taxon>Aphidini</taxon>
        <taxon>Aphis</taxon>
        <taxon>Aphis</taxon>
    </lineage>
</organism>
<dbReference type="GO" id="GO:0071897">
    <property type="term" value="P:DNA biosynthetic process"/>
    <property type="evidence" value="ECO:0007669"/>
    <property type="project" value="UniProtKB-ARBA"/>
</dbReference>
<dbReference type="InterPro" id="IPR005135">
    <property type="entry name" value="Endo/exonuclease/phosphatase"/>
</dbReference>
<keyword evidence="1" id="KW-0472">Membrane</keyword>
<dbReference type="CDD" id="cd01650">
    <property type="entry name" value="RT_nLTR_like"/>
    <property type="match status" value="1"/>
</dbReference>
<dbReference type="OrthoDB" id="6621896at2759"/>
<dbReference type="Proteomes" id="UP000475862">
    <property type="component" value="Unassembled WGS sequence"/>
</dbReference>